<dbReference type="GO" id="GO:0009733">
    <property type="term" value="P:response to auxin"/>
    <property type="evidence" value="ECO:0007669"/>
    <property type="project" value="InterPro"/>
</dbReference>
<reference evidence="2" key="1">
    <citation type="journal article" date="2019" name="Sci. Rep.">
        <title>Draft genome of Tanacetum cinerariifolium, the natural source of mosquito coil.</title>
        <authorList>
            <person name="Yamashiro T."/>
            <person name="Shiraishi A."/>
            <person name="Satake H."/>
            <person name="Nakayama K."/>
        </authorList>
    </citation>
    <scope>NUCLEOTIDE SEQUENCE</scope>
</reference>
<dbReference type="InterPro" id="IPR003676">
    <property type="entry name" value="SAUR_fam"/>
</dbReference>
<dbReference type="EMBL" id="BKCJ010410535">
    <property type="protein sequence ID" value="GFA35915.1"/>
    <property type="molecule type" value="Genomic_DNA"/>
</dbReference>
<comment type="similarity">
    <text evidence="1">Belongs to the ARG7 family.</text>
</comment>
<name>A0A699JG92_TANCI</name>
<protein>
    <submittedName>
        <fullName evidence="2">Auxin responsive SAUR protein</fullName>
    </submittedName>
</protein>
<organism evidence="2">
    <name type="scientific">Tanacetum cinerariifolium</name>
    <name type="common">Dalmatian daisy</name>
    <name type="synonym">Chrysanthemum cinerariifolium</name>
    <dbReference type="NCBI Taxonomy" id="118510"/>
    <lineage>
        <taxon>Eukaryota</taxon>
        <taxon>Viridiplantae</taxon>
        <taxon>Streptophyta</taxon>
        <taxon>Embryophyta</taxon>
        <taxon>Tracheophyta</taxon>
        <taxon>Spermatophyta</taxon>
        <taxon>Magnoliopsida</taxon>
        <taxon>eudicotyledons</taxon>
        <taxon>Gunneridae</taxon>
        <taxon>Pentapetalae</taxon>
        <taxon>asterids</taxon>
        <taxon>campanulids</taxon>
        <taxon>Asterales</taxon>
        <taxon>Asteraceae</taxon>
        <taxon>Asteroideae</taxon>
        <taxon>Anthemideae</taxon>
        <taxon>Anthemidinae</taxon>
        <taxon>Tanacetum</taxon>
    </lineage>
</organism>
<comment type="caution">
    <text evidence="2">The sequence shown here is derived from an EMBL/GenBank/DDBJ whole genome shotgun (WGS) entry which is preliminary data.</text>
</comment>
<dbReference type="Pfam" id="PF02519">
    <property type="entry name" value="Auxin_inducible"/>
    <property type="match status" value="1"/>
</dbReference>
<gene>
    <name evidence="2" type="ORF">Tci_607887</name>
</gene>
<evidence type="ECO:0000256" key="1">
    <source>
        <dbReference type="ARBA" id="ARBA00006974"/>
    </source>
</evidence>
<dbReference type="PANTHER" id="PTHR31929">
    <property type="entry name" value="SAUR-LIKE AUXIN-RESPONSIVE PROTEIN FAMILY-RELATED"/>
    <property type="match status" value="1"/>
</dbReference>
<sequence>MGLVRLLPSLMANVKSFSKLNSQRSRKYQSDVPKGHLAVYVGEFQKRRFVVPISYLDQPLFQDLLRHSEEELGFDHAMGGLTISCHEDVFVELTARLHCS</sequence>
<accession>A0A699JG92</accession>
<dbReference type="AlphaFoldDB" id="A0A699JG92"/>
<proteinExistence type="inferred from homology"/>
<evidence type="ECO:0000313" key="2">
    <source>
        <dbReference type="EMBL" id="GFA35915.1"/>
    </source>
</evidence>